<gene>
    <name evidence="2" type="ORF">YM304_07670</name>
</gene>
<accession>A0A6C7E2R3</accession>
<dbReference type="AlphaFoldDB" id="A0A6C7E2R3"/>
<proteinExistence type="predicted"/>
<evidence type="ECO:0000313" key="3">
    <source>
        <dbReference type="Proteomes" id="UP000011863"/>
    </source>
</evidence>
<protein>
    <submittedName>
        <fullName evidence="2">Uncharacterized protein</fullName>
    </submittedName>
</protein>
<feature type="region of interest" description="Disordered" evidence="1">
    <location>
        <begin position="86"/>
        <end position="135"/>
    </location>
</feature>
<organism evidence="2 3">
    <name type="scientific">Ilumatobacter coccineus (strain NBRC 103263 / KCTC 29153 / YM16-304)</name>
    <dbReference type="NCBI Taxonomy" id="1313172"/>
    <lineage>
        <taxon>Bacteria</taxon>
        <taxon>Bacillati</taxon>
        <taxon>Actinomycetota</taxon>
        <taxon>Acidimicrobiia</taxon>
        <taxon>Acidimicrobiales</taxon>
        <taxon>Ilumatobacteraceae</taxon>
        <taxon>Ilumatobacter</taxon>
    </lineage>
</organism>
<feature type="compositionally biased region" description="Low complexity" evidence="1">
    <location>
        <begin position="90"/>
        <end position="104"/>
    </location>
</feature>
<keyword evidence="3" id="KW-1185">Reference proteome</keyword>
<evidence type="ECO:0000313" key="2">
    <source>
        <dbReference type="EMBL" id="BAN01081.1"/>
    </source>
</evidence>
<reference evidence="2 3" key="1">
    <citation type="journal article" date="2013" name="Int. J. Syst. Evol. Microbiol.">
        <title>Ilumatobacter nonamiense sp. nov. and Ilumatobacter coccineum sp. nov., isolated from seashore sand.</title>
        <authorList>
            <person name="Matsumoto A."/>
            <person name="Kasai H."/>
            <person name="Matsuo Y."/>
            <person name="Shizuri Y."/>
            <person name="Ichikawa N."/>
            <person name="Fujita N."/>
            <person name="Omura S."/>
            <person name="Takahashi Y."/>
        </authorList>
    </citation>
    <scope>NUCLEOTIDE SEQUENCE [LARGE SCALE GENOMIC DNA]</scope>
    <source>
        <strain evidence="3">NBRC 103263 / KCTC 29153 / YM16-304</strain>
    </source>
</reference>
<sequence length="135" mass="14733">MPTMSDVVESTEPKAHARIVYLGPVSPHWEVYGDWGDRQTLDEFRARVLARLVLLPREDPQFRRNRERIVRDAERENITIEWDLGLPTSAPAAEPAAEVEPAAESGDVAEPVSDDVAESADAAPAAEADAGDDTA</sequence>
<dbReference type="KEGG" id="aym:YM304_07670"/>
<dbReference type="Proteomes" id="UP000011863">
    <property type="component" value="Chromosome"/>
</dbReference>
<name>A0A6C7E2R3_ILUCY</name>
<evidence type="ECO:0000256" key="1">
    <source>
        <dbReference type="SAM" id="MobiDB-lite"/>
    </source>
</evidence>
<dbReference type="EMBL" id="AP012057">
    <property type="protein sequence ID" value="BAN01081.1"/>
    <property type="molecule type" value="Genomic_DNA"/>
</dbReference>
<feature type="compositionally biased region" description="Low complexity" evidence="1">
    <location>
        <begin position="119"/>
        <end position="128"/>
    </location>
</feature>